<proteinExistence type="predicted"/>
<gene>
    <name evidence="1" type="ORF">M9Y10_024663</name>
</gene>
<keyword evidence="2" id="KW-1185">Reference proteome</keyword>
<accession>A0ABR2HBS3</accession>
<evidence type="ECO:0000313" key="2">
    <source>
        <dbReference type="Proteomes" id="UP001470230"/>
    </source>
</evidence>
<sequence>MNEYSSGPGLFDPHIISDMKVTDVFKGEFFTSQKLEDKPNVFLSITSNFDIIFTQEEKKEVIIDISKLNEMKHPSITKQVPYNGLSSCYVMYNVANNNEFY</sequence>
<name>A0ABR2HBS3_9EUKA</name>
<organism evidence="1 2">
    <name type="scientific">Tritrichomonas musculus</name>
    <dbReference type="NCBI Taxonomy" id="1915356"/>
    <lineage>
        <taxon>Eukaryota</taxon>
        <taxon>Metamonada</taxon>
        <taxon>Parabasalia</taxon>
        <taxon>Tritrichomonadida</taxon>
        <taxon>Tritrichomonadidae</taxon>
        <taxon>Tritrichomonas</taxon>
    </lineage>
</organism>
<dbReference type="Proteomes" id="UP001470230">
    <property type="component" value="Unassembled WGS sequence"/>
</dbReference>
<comment type="caution">
    <text evidence="1">The sequence shown here is derived from an EMBL/GenBank/DDBJ whole genome shotgun (WGS) entry which is preliminary data.</text>
</comment>
<evidence type="ECO:0000313" key="1">
    <source>
        <dbReference type="EMBL" id="KAK8843604.1"/>
    </source>
</evidence>
<reference evidence="1 2" key="1">
    <citation type="submission" date="2024-04" db="EMBL/GenBank/DDBJ databases">
        <title>Tritrichomonas musculus Genome.</title>
        <authorList>
            <person name="Alves-Ferreira E."/>
            <person name="Grigg M."/>
            <person name="Lorenzi H."/>
            <person name="Galac M."/>
        </authorList>
    </citation>
    <scope>NUCLEOTIDE SEQUENCE [LARGE SCALE GENOMIC DNA]</scope>
    <source>
        <strain evidence="1 2">EAF2021</strain>
    </source>
</reference>
<protein>
    <submittedName>
        <fullName evidence="1">Uncharacterized protein</fullName>
    </submittedName>
</protein>
<dbReference type="EMBL" id="JAPFFF010000034">
    <property type="protein sequence ID" value="KAK8843604.1"/>
    <property type="molecule type" value="Genomic_DNA"/>
</dbReference>